<dbReference type="GO" id="GO:0005737">
    <property type="term" value="C:cytoplasm"/>
    <property type="evidence" value="ECO:0007669"/>
    <property type="project" value="TreeGrafter"/>
</dbReference>
<organism evidence="7 8">
    <name type="scientific">Hippocampus comes</name>
    <name type="common">Tiger tail seahorse</name>
    <dbReference type="NCBI Taxonomy" id="109280"/>
    <lineage>
        <taxon>Eukaryota</taxon>
        <taxon>Metazoa</taxon>
        <taxon>Chordata</taxon>
        <taxon>Craniata</taxon>
        <taxon>Vertebrata</taxon>
        <taxon>Euteleostomi</taxon>
        <taxon>Actinopterygii</taxon>
        <taxon>Neopterygii</taxon>
        <taxon>Teleostei</taxon>
        <taxon>Neoteleostei</taxon>
        <taxon>Acanthomorphata</taxon>
        <taxon>Syngnathiaria</taxon>
        <taxon>Syngnathiformes</taxon>
        <taxon>Syngnathoidei</taxon>
        <taxon>Syngnathidae</taxon>
        <taxon>Hippocampus</taxon>
    </lineage>
</organism>
<evidence type="ECO:0000256" key="2">
    <source>
        <dbReference type="ARBA" id="ARBA00023054"/>
    </source>
</evidence>
<keyword evidence="1 3" id="KW-0403">Intermediate filament</keyword>
<dbReference type="CTD" id="335380"/>
<dbReference type="Gene3D" id="1.20.5.170">
    <property type="match status" value="1"/>
</dbReference>
<dbReference type="KEGG" id="hcq:109528188"/>
<dbReference type="GO" id="GO:0005882">
    <property type="term" value="C:intermediate filament"/>
    <property type="evidence" value="ECO:0007669"/>
    <property type="project" value="UniProtKB-KW"/>
</dbReference>
<evidence type="ECO:0000256" key="3">
    <source>
        <dbReference type="RuleBase" id="RU000685"/>
    </source>
</evidence>
<dbReference type="GeneID" id="109528188"/>
<evidence type="ECO:0000256" key="1">
    <source>
        <dbReference type="ARBA" id="ARBA00022754"/>
    </source>
</evidence>
<protein>
    <submittedName>
        <fullName evidence="7">Neuronal intermediate filament family member 2</fullName>
    </submittedName>
</protein>
<feature type="region of interest" description="Disordered" evidence="5">
    <location>
        <begin position="1"/>
        <end position="51"/>
    </location>
</feature>
<dbReference type="PROSITE" id="PS51842">
    <property type="entry name" value="IF_ROD_2"/>
    <property type="match status" value="1"/>
</dbReference>
<name>A0A3Q3DD59_HIPCM</name>
<evidence type="ECO:0000256" key="4">
    <source>
        <dbReference type="SAM" id="Coils"/>
    </source>
</evidence>
<dbReference type="SMART" id="SM01391">
    <property type="entry name" value="Filament"/>
    <property type="match status" value="1"/>
</dbReference>
<dbReference type="GO" id="GO:0033693">
    <property type="term" value="P:neurofilament bundle assembly"/>
    <property type="evidence" value="ECO:0007669"/>
    <property type="project" value="TreeGrafter"/>
</dbReference>
<sequence length="381" mass="43406">MSSSVFCRRPWGDFSGSHLKSSPSRSSPASPESRRRLPEESSSPARAGVLGSRLREKEQLVDLNDRFAGYTEKVRLLELHHRALLAELEALRGRRSNPSRLRGVYEEAARSLRAEMESESREKMRMEAERDYLKEVHGRVRERCEEEARRRERAQEALMRARQEAGRAALSYLDTQTNVASLCDEMVFLKKVFAEENVELQAQLEVANIGVEEVSGAAAAAMRPHLGEALRDVRVQYERLAGENMRAAEDWYKSKCGAAADAAGRDRQAARAIREETAEYRRMLLARSSDIEALRNVVEALNGQLAELEETQAKEVDKYQTRISQLLRDIDDAKQEMALYMRAYRDLLNVKMALDIEIAAYRGLLESEELRLSDPYFPTVH</sequence>
<dbReference type="SUPFAM" id="SSF64593">
    <property type="entry name" value="Intermediate filament protein, coiled coil region"/>
    <property type="match status" value="2"/>
</dbReference>
<reference evidence="7" key="2">
    <citation type="submission" date="2025-09" db="UniProtKB">
        <authorList>
            <consortium name="Ensembl"/>
        </authorList>
    </citation>
    <scope>IDENTIFICATION</scope>
</reference>
<comment type="similarity">
    <text evidence="3">Belongs to the intermediate filament family.</text>
</comment>
<dbReference type="Ensembl" id="ENSHCOT00000015064.1">
    <property type="protein sequence ID" value="ENSHCOP00000009044.1"/>
    <property type="gene ID" value="ENSHCOG00000011415.1"/>
</dbReference>
<dbReference type="PROSITE" id="PS00226">
    <property type="entry name" value="IF_ROD_1"/>
    <property type="match status" value="1"/>
</dbReference>
<evidence type="ECO:0000259" key="6">
    <source>
        <dbReference type="PROSITE" id="PS51842"/>
    </source>
</evidence>
<accession>A0A3Q3DD59</accession>
<dbReference type="Gene3D" id="1.20.5.1160">
    <property type="entry name" value="Vasodilator-stimulated phosphoprotein"/>
    <property type="match status" value="1"/>
</dbReference>
<dbReference type="Proteomes" id="UP000264820">
    <property type="component" value="Unplaced"/>
</dbReference>
<dbReference type="GeneTree" id="ENSGT00940000165724"/>
<keyword evidence="8" id="KW-1185">Reference proteome</keyword>
<dbReference type="PANTHER" id="PTHR45652">
    <property type="entry name" value="GLIAL FIBRILLARY ACIDIC PROTEIN"/>
    <property type="match status" value="1"/>
</dbReference>
<dbReference type="OMA" id="DWYRTKF"/>
<dbReference type="PANTHER" id="PTHR45652:SF4">
    <property type="entry name" value="INTERMEDIATE FILAMENT PROTEIN-LIKE"/>
    <property type="match status" value="1"/>
</dbReference>
<dbReference type="RefSeq" id="XP_019746115.1">
    <property type="nucleotide sequence ID" value="XM_019890556.1"/>
</dbReference>
<proteinExistence type="inferred from homology"/>
<dbReference type="InterPro" id="IPR050405">
    <property type="entry name" value="Intermediate_filament"/>
</dbReference>
<reference evidence="7" key="1">
    <citation type="submission" date="2025-08" db="UniProtKB">
        <authorList>
            <consortium name="Ensembl"/>
        </authorList>
    </citation>
    <scope>IDENTIFICATION</scope>
</reference>
<dbReference type="Gene3D" id="1.20.5.500">
    <property type="entry name" value="Single helix bin"/>
    <property type="match status" value="1"/>
</dbReference>
<feature type="coiled-coil region" evidence="4">
    <location>
        <begin position="109"/>
        <end position="164"/>
    </location>
</feature>
<dbReference type="InterPro" id="IPR039008">
    <property type="entry name" value="IF_rod_dom"/>
</dbReference>
<feature type="coiled-coil region" evidence="4">
    <location>
        <begin position="291"/>
        <end position="350"/>
    </location>
</feature>
<evidence type="ECO:0000313" key="7">
    <source>
        <dbReference type="Ensembl" id="ENSHCOP00000009044.1"/>
    </source>
</evidence>
<keyword evidence="2 4" id="KW-0175">Coiled coil</keyword>
<dbReference type="GO" id="GO:0099160">
    <property type="term" value="C:postsynaptic intermediate filament cytoskeleton"/>
    <property type="evidence" value="ECO:0007669"/>
    <property type="project" value="TreeGrafter"/>
</dbReference>
<dbReference type="InterPro" id="IPR018039">
    <property type="entry name" value="IF_conserved"/>
</dbReference>
<evidence type="ECO:0000256" key="5">
    <source>
        <dbReference type="SAM" id="MobiDB-lite"/>
    </source>
</evidence>
<evidence type="ECO:0000313" key="8">
    <source>
        <dbReference type="Proteomes" id="UP000264820"/>
    </source>
</evidence>
<dbReference type="AlphaFoldDB" id="A0A3Q3DD59"/>
<dbReference type="GO" id="GO:0030424">
    <property type="term" value="C:axon"/>
    <property type="evidence" value="ECO:0007669"/>
    <property type="project" value="TreeGrafter"/>
</dbReference>
<dbReference type="GO" id="GO:0099184">
    <property type="term" value="F:structural constituent of postsynaptic intermediate filament cytoskeleton"/>
    <property type="evidence" value="ECO:0007669"/>
    <property type="project" value="TreeGrafter"/>
</dbReference>
<dbReference type="OrthoDB" id="2441647at2759"/>
<feature type="compositionally biased region" description="Low complexity" evidence="5">
    <location>
        <begin position="21"/>
        <end position="31"/>
    </location>
</feature>
<feature type="domain" description="IF rod" evidence="6">
    <location>
        <begin position="56"/>
        <end position="372"/>
    </location>
</feature>
<dbReference type="Pfam" id="PF00038">
    <property type="entry name" value="Filament"/>
    <property type="match status" value="1"/>
</dbReference>